<dbReference type="SUPFAM" id="SSF56112">
    <property type="entry name" value="Protein kinase-like (PK-like)"/>
    <property type="match status" value="1"/>
</dbReference>
<keyword evidence="6" id="KW-1185">Reference proteome</keyword>
<dbReference type="GO" id="GO:0005524">
    <property type="term" value="F:ATP binding"/>
    <property type="evidence" value="ECO:0007669"/>
    <property type="project" value="InterPro"/>
</dbReference>
<evidence type="ECO:0000313" key="6">
    <source>
        <dbReference type="Proteomes" id="UP001222325"/>
    </source>
</evidence>
<evidence type="ECO:0000313" key="5">
    <source>
        <dbReference type="EMBL" id="KAJ7086473.1"/>
    </source>
</evidence>
<dbReference type="EMBL" id="JARJCN010000031">
    <property type="protein sequence ID" value="KAJ7086473.1"/>
    <property type="molecule type" value="Genomic_DNA"/>
</dbReference>
<feature type="non-terminal residue" evidence="5">
    <location>
        <position position="1"/>
    </location>
</feature>
<dbReference type="Proteomes" id="UP001222325">
    <property type="component" value="Unassembled WGS sequence"/>
</dbReference>
<dbReference type="InterPro" id="IPR004166">
    <property type="entry name" value="a-kinase_dom"/>
</dbReference>
<comment type="caution">
    <text evidence="5">The sequence shown here is derived from an EMBL/GenBank/DDBJ whole genome shotgun (WGS) entry which is preliminary data.</text>
</comment>
<reference evidence="5" key="1">
    <citation type="submission" date="2023-03" db="EMBL/GenBank/DDBJ databases">
        <title>Massive genome expansion in bonnet fungi (Mycena s.s.) driven by repeated elements and novel gene families across ecological guilds.</title>
        <authorList>
            <consortium name="Lawrence Berkeley National Laboratory"/>
            <person name="Harder C.B."/>
            <person name="Miyauchi S."/>
            <person name="Viragh M."/>
            <person name="Kuo A."/>
            <person name="Thoen E."/>
            <person name="Andreopoulos B."/>
            <person name="Lu D."/>
            <person name="Skrede I."/>
            <person name="Drula E."/>
            <person name="Henrissat B."/>
            <person name="Morin E."/>
            <person name="Kohler A."/>
            <person name="Barry K."/>
            <person name="LaButti K."/>
            <person name="Morin E."/>
            <person name="Salamov A."/>
            <person name="Lipzen A."/>
            <person name="Mereny Z."/>
            <person name="Hegedus B."/>
            <person name="Baldrian P."/>
            <person name="Stursova M."/>
            <person name="Weitz H."/>
            <person name="Taylor A."/>
            <person name="Grigoriev I.V."/>
            <person name="Nagy L.G."/>
            <person name="Martin F."/>
            <person name="Kauserud H."/>
        </authorList>
    </citation>
    <scope>NUCLEOTIDE SEQUENCE</scope>
    <source>
        <strain evidence="5">CBHHK173m</strain>
    </source>
</reference>
<protein>
    <recommendedName>
        <fullName evidence="4">Alpha-type protein kinase domain-containing protein</fullName>
    </recommendedName>
</protein>
<feature type="domain" description="Alpha-type protein kinase" evidence="4">
    <location>
        <begin position="276"/>
        <end position="414"/>
    </location>
</feature>
<dbReference type="CDD" id="cd04515">
    <property type="entry name" value="Alpha_kinase"/>
    <property type="match status" value="1"/>
</dbReference>
<dbReference type="AlphaFoldDB" id="A0AAD6U6L9"/>
<keyword evidence="3" id="KW-0418">Kinase</keyword>
<keyword evidence="1" id="KW-0723">Serine/threonine-protein kinase</keyword>
<evidence type="ECO:0000259" key="4">
    <source>
        <dbReference type="Pfam" id="PF02816"/>
    </source>
</evidence>
<evidence type="ECO:0000256" key="3">
    <source>
        <dbReference type="ARBA" id="ARBA00022777"/>
    </source>
</evidence>
<sequence length="417" mass="45551">MTALLTGTRIGLRVLDAERLSSSWMTQIVIHARTELRQRAELALASLSNAHASAVAHATHPDNVARSKIRGNSATTKSVPRIQVKLSKALNANAARAAEKNSNFTPTLMDWPENASCADVLEALAASLDFHYLKKYDARVTSADISLLYANSGTAINDAHMTGTLAWLWRNSSGITVSQKDRRNCVLDVHAIVQYPRKVAQDFASDDDSDLYSDVYSSSGKRKASGSILRSSKRFALAPAGAGAYRTSVQIDEQQYTRPLHVSIRRANSASGATKKMYILTLDRVRYAAKAFFDIGGRAPTLEENLQHLRNELVCQKHAGHCLTRFKSRTAEAKISIADLSVAESFILHVVEGPMKHQAWIVDPLLSTFETVKFSGTDVAGSHGDLFGSTCDALAHFSLEDSEAHLVFVDIQGIKEP</sequence>
<keyword evidence="2" id="KW-0808">Transferase</keyword>
<evidence type="ECO:0000256" key="1">
    <source>
        <dbReference type="ARBA" id="ARBA00022527"/>
    </source>
</evidence>
<dbReference type="InterPro" id="IPR011009">
    <property type="entry name" value="Kinase-like_dom_sf"/>
</dbReference>
<evidence type="ECO:0000256" key="2">
    <source>
        <dbReference type="ARBA" id="ARBA00022679"/>
    </source>
</evidence>
<dbReference type="Pfam" id="PF02816">
    <property type="entry name" value="Alpha_kinase"/>
    <property type="match status" value="1"/>
</dbReference>
<dbReference type="GO" id="GO:0004674">
    <property type="term" value="F:protein serine/threonine kinase activity"/>
    <property type="evidence" value="ECO:0007669"/>
    <property type="project" value="UniProtKB-KW"/>
</dbReference>
<proteinExistence type="predicted"/>
<accession>A0AAD6U6L9</accession>
<gene>
    <name evidence="5" type="ORF">B0H15DRAFT_931486</name>
</gene>
<name>A0AAD6U6L9_9AGAR</name>
<organism evidence="5 6">
    <name type="scientific">Mycena belliarum</name>
    <dbReference type="NCBI Taxonomy" id="1033014"/>
    <lineage>
        <taxon>Eukaryota</taxon>
        <taxon>Fungi</taxon>
        <taxon>Dikarya</taxon>
        <taxon>Basidiomycota</taxon>
        <taxon>Agaricomycotina</taxon>
        <taxon>Agaricomycetes</taxon>
        <taxon>Agaricomycetidae</taxon>
        <taxon>Agaricales</taxon>
        <taxon>Marasmiineae</taxon>
        <taxon>Mycenaceae</taxon>
        <taxon>Mycena</taxon>
    </lineage>
</organism>